<keyword evidence="1" id="KW-0812">Transmembrane</keyword>
<evidence type="ECO:0000313" key="2">
    <source>
        <dbReference type="EMBL" id="SDZ03869.1"/>
    </source>
</evidence>
<accession>A0A1H3PTY5</accession>
<evidence type="ECO:0000256" key="1">
    <source>
        <dbReference type="SAM" id="Phobius"/>
    </source>
</evidence>
<evidence type="ECO:0000313" key="3">
    <source>
        <dbReference type="Proteomes" id="UP000199230"/>
    </source>
</evidence>
<dbReference type="EMBL" id="FNPV01000007">
    <property type="protein sequence ID" value="SDZ03869.1"/>
    <property type="molecule type" value="Genomic_DNA"/>
</dbReference>
<dbReference type="RefSeq" id="WP_093314235.1">
    <property type="nucleotide sequence ID" value="NZ_FNPV01000007.1"/>
</dbReference>
<sequence>MTKKQEGFSLIEVIIAVGILALISVYVLQVLVTSSRLNEKAEDLDNSVFKTNQYIHLLDATNSIDDFLRHERMLFADVEEENGIKRATLYLDATWQPVERSLADDGLTPEAAFRIQIFLEPQEILLLEGSQLVRLTLKSEKIGSYLLETEKNPLIYQISTTRYLP</sequence>
<keyword evidence="3" id="KW-1185">Reference proteome</keyword>
<feature type="transmembrane region" description="Helical" evidence="1">
    <location>
        <begin position="7"/>
        <end position="28"/>
    </location>
</feature>
<proteinExistence type="predicted"/>
<reference evidence="2 3" key="1">
    <citation type="submission" date="2016-10" db="EMBL/GenBank/DDBJ databases">
        <authorList>
            <person name="de Groot N.N."/>
        </authorList>
    </citation>
    <scope>NUCLEOTIDE SEQUENCE [LARGE SCALE GENOMIC DNA]</scope>
    <source>
        <strain evidence="2 3">APO</strain>
    </source>
</reference>
<dbReference type="AlphaFoldDB" id="A0A1H3PTY5"/>
<keyword evidence="1" id="KW-1133">Transmembrane helix</keyword>
<dbReference type="STRING" id="159292.SAMN05192546_10759"/>
<dbReference type="OrthoDB" id="1799250at2"/>
<dbReference type="Proteomes" id="UP000199230">
    <property type="component" value="Unassembled WGS sequence"/>
</dbReference>
<dbReference type="Pfam" id="PF07963">
    <property type="entry name" value="N_methyl"/>
    <property type="match status" value="1"/>
</dbReference>
<protein>
    <submittedName>
        <fullName evidence="2">Prepilin-type N-terminal cleavage/methylation domain-containing protein</fullName>
    </submittedName>
</protein>
<gene>
    <name evidence="2" type="ORF">SAMN05192546_10759</name>
</gene>
<organism evidence="2 3">
    <name type="scientific">Tindallia californiensis</name>
    <dbReference type="NCBI Taxonomy" id="159292"/>
    <lineage>
        <taxon>Bacteria</taxon>
        <taxon>Bacillati</taxon>
        <taxon>Bacillota</taxon>
        <taxon>Clostridia</taxon>
        <taxon>Peptostreptococcales</taxon>
        <taxon>Tindalliaceae</taxon>
        <taxon>Tindallia</taxon>
    </lineage>
</organism>
<dbReference type="NCBIfam" id="TIGR02532">
    <property type="entry name" value="IV_pilin_GFxxxE"/>
    <property type="match status" value="1"/>
</dbReference>
<name>A0A1H3PTY5_9FIRM</name>
<dbReference type="InterPro" id="IPR012902">
    <property type="entry name" value="N_methyl_site"/>
</dbReference>
<keyword evidence="1" id="KW-0472">Membrane</keyword>